<keyword evidence="3" id="KW-1185">Reference proteome</keyword>
<dbReference type="OrthoDB" id="7839213at2"/>
<dbReference type="KEGG" id="bvv:BHK69_05735"/>
<protein>
    <submittedName>
        <fullName evidence="2">Uncharacterized protein</fullName>
    </submittedName>
</protein>
<feature type="chain" id="PRO_5009099741" evidence="1">
    <location>
        <begin position="20"/>
        <end position="170"/>
    </location>
</feature>
<gene>
    <name evidence="2" type="ORF">BHK69_05735</name>
</gene>
<reference evidence="2 3" key="1">
    <citation type="journal article" date="2015" name="Antonie Van Leeuwenhoek">
        <title>Bosea vaviloviae sp. nov., a new species of slow-growing rhizobia isolated from nodules of the relict species Vavilovia formosa (Stev.) Fed.</title>
        <authorList>
            <person name="Safronova V.I."/>
            <person name="Kuznetsova I.G."/>
            <person name="Sazanova A.L."/>
            <person name="Kimeklis A.K."/>
            <person name="Belimov A.A."/>
            <person name="Andronov E.E."/>
            <person name="Pinaev A.G."/>
            <person name="Chizhevskaya E.P."/>
            <person name="Pukhaev A.R."/>
            <person name="Popov K.P."/>
            <person name="Willems A."/>
            <person name="Tikhonovich I.A."/>
        </authorList>
    </citation>
    <scope>NUCLEOTIDE SEQUENCE [LARGE SCALE GENOMIC DNA]</scope>
    <source>
        <strain evidence="2 3">Vaf18</strain>
    </source>
</reference>
<keyword evidence="1" id="KW-0732">Signal</keyword>
<evidence type="ECO:0000313" key="2">
    <source>
        <dbReference type="EMBL" id="AOO80039.1"/>
    </source>
</evidence>
<evidence type="ECO:0000313" key="3">
    <source>
        <dbReference type="Proteomes" id="UP000094969"/>
    </source>
</evidence>
<name>A0A1D7TY43_9HYPH</name>
<feature type="signal peptide" evidence="1">
    <location>
        <begin position="1"/>
        <end position="19"/>
    </location>
</feature>
<organism evidence="2 3">
    <name type="scientific">Bosea vaviloviae</name>
    <dbReference type="NCBI Taxonomy" id="1526658"/>
    <lineage>
        <taxon>Bacteria</taxon>
        <taxon>Pseudomonadati</taxon>
        <taxon>Pseudomonadota</taxon>
        <taxon>Alphaproteobacteria</taxon>
        <taxon>Hyphomicrobiales</taxon>
        <taxon>Boseaceae</taxon>
        <taxon>Bosea</taxon>
    </lineage>
</organism>
<proteinExistence type="predicted"/>
<dbReference type="RefSeq" id="WP_069689260.1">
    <property type="nucleotide sequence ID" value="NZ_CP017147.1"/>
</dbReference>
<evidence type="ECO:0000256" key="1">
    <source>
        <dbReference type="SAM" id="SignalP"/>
    </source>
</evidence>
<dbReference type="Proteomes" id="UP000094969">
    <property type="component" value="Chromosome"/>
</dbReference>
<accession>A0A1D7TY43</accession>
<dbReference type="AlphaFoldDB" id="A0A1D7TY43"/>
<sequence length="170" mass="18601">MAAIPALMLGFCLTLPASARPLERELPPKQAACWERDYDAAHLKAHPGQRVASIRLVHLPDAAPPEPGGSYVQFYINLRRRNAATGYDYQLGGFCRPNGKGLRCQPEWEAGSWRIDAGPGGTLDVRNDGIVANPNPYDAEEIADKAVKIPSKPDDMLWRLSPAKGPCELQ</sequence>
<dbReference type="EMBL" id="CP017147">
    <property type="protein sequence ID" value="AOO80039.1"/>
    <property type="molecule type" value="Genomic_DNA"/>
</dbReference>